<evidence type="ECO:0000313" key="4">
    <source>
        <dbReference type="Proteomes" id="UP000460287"/>
    </source>
</evidence>
<dbReference type="InterPro" id="IPR003607">
    <property type="entry name" value="HD/PDEase_dom"/>
</dbReference>
<name>A0A7X2MXB0_9CLOT</name>
<evidence type="ECO:0000259" key="2">
    <source>
        <dbReference type="PROSITE" id="PS51832"/>
    </source>
</evidence>
<gene>
    <name evidence="3" type="ORF">FYJ33_05035</name>
</gene>
<comment type="caution">
    <text evidence="3">The sequence shown here is derived from an EMBL/GenBank/DDBJ whole genome shotgun (WGS) entry which is preliminary data.</text>
</comment>
<dbReference type="SUPFAM" id="SSF109604">
    <property type="entry name" value="HD-domain/PDEase-like"/>
    <property type="match status" value="1"/>
</dbReference>
<feature type="domain" description="HD-GYP" evidence="2">
    <location>
        <begin position="112"/>
        <end position="308"/>
    </location>
</feature>
<dbReference type="InterPro" id="IPR037522">
    <property type="entry name" value="HD_GYP_dom"/>
</dbReference>
<dbReference type="SMART" id="SM00471">
    <property type="entry name" value="HDc"/>
    <property type="match status" value="1"/>
</dbReference>
<dbReference type="RefSeq" id="WP_154530682.1">
    <property type="nucleotide sequence ID" value="NZ_JAQXTV010000048.1"/>
</dbReference>
<dbReference type="EMBL" id="VULX01000004">
    <property type="protein sequence ID" value="MSR90802.1"/>
    <property type="molecule type" value="Genomic_DNA"/>
</dbReference>
<proteinExistence type="predicted"/>
<evidence type="ECO:0000313" key="3">
    <source>
        <dbReference type="EMBL" id="MSR90802.1"/>
    </source>
</evidence>
<dbReference type="Gene3D" id="1.10.3210.10">
    <property type="entry name" value="Hypothetical protein af1432"/>
    <property type="match status" value="1"/>
</dbReference>
<evidence type="ECO:0000256" key="1">
    <source>
        <dbReference type="SAM" id="Coils"/>
    </source>
</evidence>
<organism evidence="3 4">
    <name type="scientific">Inconstantimicrobium porci</name>
    <dbReference type="NCBI Taxonomy" id="2652291"/>
    <lineage>
        <taxon>Bacteria</taxon>
        <taxon>Bacillati</taxon>
        <taxon>Bacillota</taxon>
        <taxon>Clostridia</taxon>
        <taxon>Eubacteriales</taxon>
        <taxon>Clostridiaceae</taxon>
        <taxon>Inconstantimicrobium</taxon>
    </lineage>
</organism>
<accession>A0A7X2MXB0</accession>
<keyword evidence="4" id="KW-1185">Reference proteome</keyword>
<dbReference type="Pfam" id="PF13487">
    <property type="entry name" value="HD_5"/>
    <property type="match status" value="1"/>
</dbReference>
<dbReference type="PANTHER" id="PTHR43155:SF2">
    <property type="entry name" value="CYCLIC DI-GMP PHOSPHODIESTERASE PA4108"/>
    <property type="match status" value="1"/>
</dbReference>
<keyword evidence="1" id="KW-0175">Coiled coil</keyword>
<dbReference type="AlphaFoldDB" id="A0A7X2MXB0"/>
<dbReference type="Proteomes" id="UP000460287">
    <property type="component" value="Unassembled WGS sequence"/>
</dbReference>
<dbReference type="PROSITE" id="PS51832">
    <property type="entry name" value="HD_GYP"/>
    <property type="match status" value="1"/>
</dbReference>
<dbReference type="PANTHER" id="PTHR43155">
    <property type="entry name" value="CYCLIC DI-GMP PHOSPHODIESTERASE PA4108-RELATED"/>
    <property type="match status" value="1"/>
</dbReference>
<sequence>MYSKKILINNLKKDMVTSEDLVINGRKLLNKDYTITESILNALKDNYPSYYISIYNNDGTAFIEQENSKLEALEKNLASTQTLITNLFAKLKEKNAVSIADLRPITTNILEYAKKYSTNIIKLLNRSYKPDEYLYGHSLNVSILSVMIGIWLNIPKNSLSNLATAGILHDIGKLNIPDKIINKKGHLTSDEFKICKNHALMSYETAKRISLISSSVLQAILFHHERFDGSGYPTHLKEETIPLFARIIAVADVFDAITSNRCYTTKESPLYALKQVYEESFSKLDPRICTTFIHNIAKFYEGQKVLLNNDKTASILKVNMNNYSKPIICLDNDVIDLSNQNELSIVDFS</sequence>
<reference evidence="3 4" key="1">
    <citation type="submission" date="2019-08" db="EMBL/GenBank/DDBJ databases">
        <title>In-depth cultivation of the pig gut microbiome towards novel bacterial diversity and tailored functional studies.</title>
        <authorList>
            <person name="Wylensek D."/>
            <person name="Hitch T.C.A."/>
            <person name="Clavel T."/>
        </authorList>
    </citation>
    <scope>NUCLEOTIDE SEQUENCE [LARGE SCALE GENOMIC DNA]</scope>
    <source>
        <strain evidence="3 4">WCA-383-APC-5B</strain>
    </source>
</reference>
<feature type="coiled-coil region" evidence="1">
    <location>
        <begin position="63"/>
        <end position="90"/>
    </location>
</feature>
<dbReference type="CDD" id="cd00077">
    <property type="entry name" value="HDc"/>
    <property type="match status" value="1"/>
</dbReference>
<protein>
    <submittedName>
        <fullName evidence="3">HD-GYP domain-containing protein</fullName>
    </submittedName>
</protein>